<organism evidence="2 3">
    <name type="scientific">Chitinivorax tropicus</name>
    <dbReference type="NCBI Taxonomy" id="714531"/>
    <lineage>
        <taxon>Bacteria</taxon>
        <taxon>Pseudomonadati</taxon>
        <taxon>Pseudomonadota</taxon>
        <taxon>Betaproteobacteria</taxon>
        <taxon>Chitinivorax</taxon>
    </lineage>
</organism>
<dbReference type="InterPro" id="IPR052567">
    <property type="entry name" value="OP_Dioxygenase"/>
</dbReference>
<dbReference type="CDD" id="cd00077">
    <property type="entry name" value="HDc"/>
    <property type="match status" value="1"/>
</dbReference>
<dbReference type="InterPro" id="IPR017670">
    <property type="entry name" value="Phosphonate_degrad-assoc"/>
</dbReference>
<dbReference type="Pfam" id="PF01966">
    <property type="entry name" value="HD"/>
    <property type="match status" value="1"/>
</dbReference>
<name>A0A840MH95_9PROT</name>
<dbReference type="PANTHER" id="PTHR40202">
    <property type="match status" value="1"/>
</dbReference>
<sequence>MSDASSMTTTPSFVFTDLDAIRTCLITQGSTAYGGEAISQLEHALQAAHAAEQADASPEVIIAALLHDIGHLVAGQQDDDLANGIDDHHEAIGANALKALFGPAVWQPIALHVAAKRYLCATEPGYLAGLSLASQQSLALQGGPMDDEAASRFRQRPHAEAAILVRRFDDEAKVPNLPTPTLKHFLALAKPLCAADSMS</sequence>
<accession>A0A840MH95</accession>
<dbReference type="RefSeq" id="WP_246490929.1">
    <property type="nucleotide sequence ID" value="NZ_JACHHY010000010.1"/>
</dbReference>
<dbReference type="PANTHER" id="PTHR40202:SF1">
    <property type="entry name" value="HD DOMAIN-CONTAINING PROTEIN"/>
    <property type="match status" value="1"/>
</dbReference>
<dbReference type="EMBL" id="JACHHY010000010">
    <property type="protein sequence ID" value="MBB5018594.1"/>
    <property type="molecule type" value="Genomic_DNA"/>
</dbReference>
<dbReference type="AlphaFoldDB" id="A0A840MH95"/>
<evidence type="ECO:0000259" key="1">
    <source>
        <dbReference type="Pfam" id="PF01966"/>
    </source>
</evidence>
<keyword evidence="3" id="KW-1185">Reference proteome</keyword>
<comment type="caution">
    <text evidence="2">The sequence shown here is derived from an EMBL/GenBank/DDBJ whole genome shotgun (WGS) entry which is preliminary data.</text>
</comment>
<dbReference type="SUPFAM" id="SSF109604">
    <property type="entry name" value="HD-domain/PDEase-like"/>
    <property type="match status" value="1"/>
</dbReference>
<evidence type="ECO:0000313" key="3">
    <source>
        <dbReference type="Proteomes" id="UP000575898"/>
    </source>
</evidence>
<gene>
    <name evidence="2" type="ORF">HNQ59_001885</name>
</gene>
<proteinExistence type="predicted"/>
<dbReference type="InterPro" id="IPR003607">
    <property type="entry name" value="HD/PDEase_dom"/>
</dbReference>
<protein>
    <submittedName>
        <fullName evidence="2">Phosphonate degradation associated HDIG domain protein</fullName>
    </submittedName>
</protein>
<dbReference type="Gene3D" id="1.10.3210.10">
    <property type="entry name" value="Hypothetical protein af1432"/>
    <property type="match status" value="1"/>
</dbReference>
<dbReference type="Proteomes" id="UP000575898">
    <property type="component" value="Unassembled WGS sequence"/>
</dbReference>
<feature type="domain" description="HD" evidence="1">
    <location>
        <begin position="41"/>
        <end position="113"/>
    </location>
</feature>
<dbReference type="NCBIfam" id="TIGR03276">
    <property type="entry name" value="Phn-HD"/>
    <property type="match status" value="1"/>
</dbReference>
<reference evidence="2 3" key="1">
    <citation type="submission" date="2020-08" db="EMBL/GenBank/DDBJ databases">
        <title>Genomic Encyclopedia of Type Strains, Phase IV (KMG-IV): sequencing the most valuable type-strain genomes for metagenomic binning, comparative biology and taxonomic classification.</title>
        <authorList>
            <person name="Goeker M."/>
        </authorList>
    </citation>
    <scope>NUCLEOTIDE SEQUENCE [LARGE SCALE GENOMIC DNA]</scope>
    <source>
        <strain evidence="2 3">DSM 27165</strain>
    </source>
</reference>
<evidence type="ECO:0000313" key="2">
    <source>
        <dbReference type="EMBL" id="MBB5018594.1"/>
    </source>
</evidence>
<dbReference type="InterPro" id="IPR006674">
    <property type="entry name" value="HD_domain"/>
</dbReference>